<protein>
    <recommendedName>
        <fullName evidence="13">Ferritin</fullName>
    </recommendedName>
</protein>
<evidence type="ECO:0000259" key="16">
    <source>
        <dbReference type="PROSITE" id="PS50905"/>
    </source>
</evidence>
<comment type="catalytic activity">
    <reaction evidence="11">
        <text>4 Fe(2+) + O2 + 4 H(+) = 4 Fe(3+) + 2 H2O</text>
        <dbReference type="Rhea" id="RHEA:11148"/>
        <dbReference type="ChEBI" id="CHEBI:15377"/>
        <dbReference type="ChEBI" id="CHEBI:15378"/>
        <dbReference type="ChEBI" id="CHEBI:15379"/>
        <dbReference type="ChEBI" id="CHEBI:29033"/>
        <dbReference type="ChEBI" id="CHEBI:29034"/>
        <dbReference type="EC" id="1.16.3.1"/>
    </reaction>
</comment>
<dbReference type="GO" id="GO:0008199">
    <property type="term" value="F:ferric iron binding"/>
    <property type="evidence" value="ECO:0007669"/>
    <property type="project" value="InterPro"/>
</dbReference>
<dbReference type="CDD" id="cd01056">
    <property type="entry name" value="Euk_Ferritin"/>
    <property type="match status" value="1"/>
</dbReference>
<reference evidence="17" key="1">
    <citation type="submission" date="2023-06" db="EMBL/GenBank/DDBJ databases">
        <title>Reference genome for the Northern bat (Eptesicus nilssonii), a most northern bat species.</title>
        <authorList>
            <person name="Laine V.N."/>
            <person name="Pulliainen A.T."/>
            <person name="Lilley T.M."/>
        </authorList>
    </citation>
    <scope>NUCLEOTIDE SEQUENCE</scope>
    <source>
        <strain evidence="17">BLF_Eptnil</strain>
        <tissue evidence="17">Kidney</tissue>
    </source>
</reference>
<evidence type="ECO:0000256" key="3">
    <source>
        <dbReference type="ARBA" id="ARBA00007513"/>
    </source>
</evidence>
<evidence type="ECO:0000256" key="9">
    <source>
        <dbReference type="ARBA" id="ARBA00044959"/>
    </source>
</evidence>
<dbReference type="Gene3D" id="1.20.1260.10">
    <property type="match status" value="1"/>
</dbReference>
<dbReference type="InterPro" id="IPR012347">
    <property type="entry name" value="Ferritin-like"/>
</dbReference>
<dbReference type="GO" id="GO:0005764">
    <property type="term" value="C:lysosome"/>
    <property type="evidence" value="ECO:0007669"/>
    <property type="project" value="UniProtKB-SubCell"/>
</dbReference>
<evidence type="ECO:0000256" key="14">
    <source>
        <dbReference type="SAM" id="Coils"/>
    </source>
</evidence>
<comment type="caution">
    <text evidence="17">The sequence shown here is derived from an EMBL/GenBank/DDBJ whole genome shotgun (WGS) entry which is preliminary data.</text>
</comment>
<comment type="function">
    <text evidence="13">Stores iron in a soluble, non-toxic, readily available form. Important for iron homeostasis. Iron is taken up in the ferrous form and deposited as ferric hydroxides after oxidation.</text>
</comment>
<gene>
    <name evidence="17" type="ORF">QTO34_000789</name>
</gene>
<dbReference type="PANTHER" id="PTHR11431">
    <property type="entry name" value="FERRITIN"/>
    <property type="match status" value="1"/>
</dbReference>
<dbReference type="AlphaFoldDB" id="A0AA40IC40"/>
<dbReference type="GO" id="GO:0008198">
    <property type="term" value="F:ferrous iron binding"/>
    <property type="evidence" value="ECO:0007669"/>
    <property type="project" value="TreeGrafter"/>
</dbReference>
<feature type="binding site" evidence="12">
    <location>
        <position position="316"/>
    </location>
    <ligand>
        <name>Fe cation</name>
        <dbReference type="ChEBI" id="CHEBI:24875"/>
        <label>1</label>
    </ligand>
</feature>
<evidence type="ECO:0000256" key="4">
    <source>
        <dbReference type="ARBA" id="ARBA00022434"/>
    </source>
</evidence>
<evidence type="ECO:0000256" key="13">
    <source>
        <dbReference type="RuleBase" id="RU361145"/>
    </source>
</evidence>
<evidence type="ECO:0000256" key="8">
    <source>
        <dbReference type="ARBA" id="ARBA00023228"/>
    </source>
</evidence>
<accession>A0AA40IC40</accession>
<evidence type="ECO:0000256" key="10">
    <source>
        <dbReference type="ARBA" id="ARBA00045964"/>
    </source>
</evidence>
<dbReference type="GO" id="GO:0006826">
    <property type="term" value="P:iron ion transport"/>
    <property type="evidence" value="ECO:0007669"/>
    <property type="project" value="InterPro"/>
</dbReference>
<evidence type="ECO:0000256" key="5">
    <source>
        <dbReference type="ARBA" id="ARBA00022723"/>
    </source>
</evidence>
<sequence length="356" mass="41744">MGKRNNSQRKENVESPRKEISENEACNMTEKEFRVMVMEFIHRMDEKINNLCKNQEEMKSDIATIKNTMESFNSRLQEAEDRISELEDQVQKQAQAEQQLEKKIKKQEESLRELRDNMKRSNMRIIGLPEGQEEQQGLENLFEEIMTENFPDMGKIKVTQHASLTWPRTPGPAEMANPPPSYVRQNYHPDCEAAVNHQINLELYAAYVYTSMAFYFQSHELALNHCTQYFRKRSLKKREQAERLMWLQNQRGGRVLLENIHRPQQNEWESSLMAMEFAMLLAKRVNQSLLNLHNLAIDQKDAHLCEFLESHCLHEQVKFIKELGDHITQLRKMGAPESGLAEYLFDALTLNASKKN</sequence>
<evidence type="ECO:0000256" key="1">
    <source>
        <dbReference type="ARBA" id="ARBA00004371"/>
    </source>
</evidence>
<dbReference type="GO" id="GO:0006879">
    <property type="term" value="P:intracellular iron ion homeostasis"/>
    <property type="evidence" value="ECO:0007669"/>
    <property type="project" value="UniProtKB-KW"/>
</dbReference>
<name>A0AA40IC40_CNENI</name>
<evidence type="ECO:0000256" key="7">
    <source>
        <dbReference type="ARBA" id="ARBA00023004"/>
    </source>
</evidence>
<evidence type="ECO:0000313" key="17">
    <source>
        <dbReference type="EMBL" id="KAK1346929.1"/>
    </source>
</evidence>
<evidence type="ECO:0000256" key="12">
    <source>
        <dbReference type="PIRSR" id="PIRSR601519-1"/>
    </source>
</evidence>
<dbReference type="InterPro" id="IPR009040">
    <property type="entry name" value="Ferritin-like_diiron"/>
</dbReference>
<dbReference type="GO" id="GO:0004322">
    <property type="term" value="F:ferroxidase activity"/>
    <property type="evidence" value="ECO:0007669"/>
    <property type="project" value="UniProtKB-EC"/>
</dbReference>
<organism evidence="17 18">
    <name type="scientific">Cnephaeus nilssonii</name>
    <name type="common">Northern bat</name>
    <name type="synonym">Eptesicus nilssonii</name>
    <dbReference type="NCBI Taxonomy" id="3371016"/>
    <lineage>
        <taxon>Eukaryota</taxon>
        <taxon>Metazoa</taxon>
        <taxon>Chordata</taxon>
        <taxon>Craniata</taxon>
        <taxon>Vertebrata</taxon>
        <taxon>Euteleostomi</taxon>
        <taxon>Mammalia</taxon>
        <taxon>Eutheria</taxon>
        <taxon>Laurasiatheria</taxon>
        <taxon>Chiroptera</taxon>
        <taxon>Yangochiroptera</taxon>
        <taxon>Vespertilionidae</taxon>
        <taxon>Cnephaeus</taxon>
    </lineage>
</organism>
<feature type="compositionally biased region" description="Basic and acidic residues" evidence="15">
    <location>
        <begin position="8"/>
        <end position="21"/>
    </location>
</feature>
<feature type="domain" description="Ferritin-like diiron" evidence="16">
    <location>
        <begin position="185"/>
        <end position="334"/>
    </location>
</feature>
<dbReference type="EMBL" id="JAULJE010000001">
    <property type="protein sequence ID" value="KAK1346929.1"/>
    <property type="molecule type" value="Genomic_DNA"/>
</dbReference>
<evidence type="ECO:0000256" key="6">
    <source>
        <dbReference type="ARBA" id="ARBA00023002"/>
    </source>
</evidence>
<dbReference type="Pfam" id="PF00210">
    <property type="entry name" value="Ferritin"/>
    <property type="match status" value="1"/>
</dbReference>
<keyword evidence="7 12" id="KW-0408">Iron</keyword>
<keyword evidence="5 12" id="KW-0479">Metal-binding</keyword>
<dbReference type="Proteomes" id="UP001177744">
    <property type="component" value="Unassembled WGS sequence"/>
</dbReference>
<proteinExistence type="inferred from homology"/>
<keyword evidence="8" id="KW-0458">Lysosome</keyword>
<comment type="subunit">
    <text evidence="9">Oligomer of 24 subunits. There are two types of subunits: L (light) chain and H (heavy) chain. The major chain can be light or heavy, depending on the species and tissue type. The functional molecule forms a roughly spherical shell with a diameter of 12 nm and contains a central cavity into which the insoluble mineral iron core is deposited. Interacts with NCOA4; NCOA4 promotes targeting of the iron-binding ferritin complex to autolysosomes following starvation or iron depletion.</text>
</comment>
<dbReference type="PROSITE" id="PS50905">
    <property type="entry name" value="FERRITIN_LIKE"/>
    <property type="match status" value="1"/>
</dbReference>
<dbReference type="InterPro" id="IPR001519">
    <property type="entry name" value="Ferritin"/>
</dbReference>
<evidence type="ECO:0000256" key="11">
    <source>
        <dbReference type="ARBA" id="ARBA00047990"/>
    </source>
</evidence>
<feature type="region of interest" description="Disordered" evidence="15">
    <location>
        <begin position="1"/>
        <end position="23"/>
    </location>
</feature>
<keyword evidence="18" id="KW-1185">Reference proteome</keyword>
<keyword evidence="4 13" id="KW-0409">Iron storage</keyword>
<dbReference type="PANTHER" id="PTHR11431:SF37">
    <property type="entry name" value="FERRITIN HEAVY CHAIN"/>
    <property type="match status" value="1"/>
</dbReference>
<feature type="coiled-coil region" evidence="14">
    <location>
        <begin position="62"/>
        <end position="124"/>
    </location>
</feature>
<feature type="binding site" evidence="12">
    <location>
        <position position="202"/>
    </location>
    <ligand>
        <name>Fe cation</name>
        <dbReference type="ChEBI" id="CHEBI:24875"/>
        <label>1</label>
    </ligand>
</feature>
<dbReference type="Gene3D" id="1.20.5.390">
    <property type="entry name" value="L1 transposable element, trimerization domain"/>
    <property type="match status" value="1"/>
</dbReference>
<dbReference type="InterPro" id="IPR008331">
    <property type="entry name" value="Ferritin_DPS_dom"/>
</dbReference>
<keyword evidence="6" id="KW-0560">Oxidoreductase</keyword>
<evidence type="ECO:0000256" key="2">
    <source>
        <dbReference type="ARBA" id="ARBA00004419"/>
    </source>
</evidence>
<dbReference type="SUPFAM" id="SSF47240">
    <property type="entry name" value="Ferritin-like"/>
    <property type="match status" value="1"/>
</dbReference>
<dbReference type="FunFam" id="1.20.1260.10:FF:000016">
    <property type="entry name" value="Ferritin heavy chain"/>
    <property type="match status" value="1"/>
</dbReference>
<evidence type="ECO:0000256" key="15">
    <source>
        <dbReference type="SAM" id="MobiDB-lite"/>
    </source>
</evidence>
<dbReference type="InterPro" id="IPR009078">
    <property type="entry name" value="Ferritin-like_SF"/>
</dbReference>
<comment type="similarity">
    <text evidence="3 13">Belongs to the ferritin family.</text>
</comment>
<evidence type="ECO:0000313" key="18">
    <source>
        <dbReference type="Proteomes" id="UP001177744"/>
    </source>
</evidence>
<comment type="function">
    <text evidence="10">Stores iron in a soluble, non-toxic, readily available form. Important for iron homeostasis. Has ferroxidase activity. Iron is taken up in the ferrous form and deposited as ferric hydroxides after oxidation. Also plays a role in delivery of iron to cells. Mediates iron uptake in capsule cells of the developing kidney. Delivery to lysosomes is mediated by the cargo receptor NCOA4 for autophagic degradation and release of iron.</text>
</comment>
<dbReference type="GO" id="GO:0005776">
    <property type="term" value="C:autophagosome"/>
    <property type="evidence" value="ECO:0007669"/>
    <property type="project" value="UniProtKB-SubCell"/>
</dbReference>
<keyword evidence="14" id="KW-0175">Coiled coil</keyword>
<comment type="subcellular location">
    <subcellularLocation>
        <location evidence="2">Cytoplasmic vesicle</location>
        <location evidence="2">Autophagosome</location>
    </subcellularLocation>
    <subcellularLocation>
        <location evidence="1">Lysosome</location>
    </subcellularLocation>
</comment>